<organism evidence="1 2">
    <name type="scientific">Serratia fonticola</name>
    <dbReference type="NCBI Taxonomy" id="47917"/>
    <lineage>
        <taxon>Bacteria</taxon>
        <taxon>Pseudomonadati</taxon>
        <taxon>Pseudomonadota</taxon>
        <taxon>Gammaproteobacteria</taxon>
        <taxon>Enterobacterales</taxon>
        <taxon>Yersiniaceae</taxon>
        <taxon>Serratia</taxon>
    </lineage>
</organism>
<evidence type="ECO:0000313" key="2">
    <source>
        <dbReference type="Proteomes" id="UP001235341"/>
    </source>
</evidence>
<gene>
    <name evidence="1" type="ORF">RFB13_20630</name>
</gene>
<dbReference type="EMBL" id="CP133586">
    <property type="protein sequence ID" value="WMT13601.1"/>
    <property type="molecule type" value="Genomic_DNA"/>
</dbReference>
<proteinExistence type="predicted"/>
<evidence type="ECO:0008006" key="3">
    <source>
        <dbReference type="Google" id="ProtNLM"/>
    </source>
</evidence>
<reference evidence="1 2" key="1">
    <citation type="submission" date="2023-08" db="EMBL/GenBank/DDBJ databases">
        <title>Complete Genome and Methylome dissection of Serratia fonticola NEB369.</title>
        <authorList>
            <person name="Fomenkov A."/>
            <person name="Roberts R.D."/>
        </authorList>
    </citation>
    <scope>NUCLEOTIDE SEQUENCE [LARGE SCALE GENOMIC DNA]</scope>
    <source>
        <strain evidence="1 2">NEB369</strain>
    </source>
</reference>
<dbReference type="RefSeq" id="WP_309205228.1">
    <property type="nucleotide sequence ID" value="NZ_CP133586.1"/>
</dbReference>
<dbReference type="Proteomes" id="UP001235341">
    <property type="component" value="Chromosome"/>
</dbReference>
<keyword evidence="2" id="KW-1185">Reference proteome</keyword>
<evidence type="ECO:0000313" key="1">
    <source>
        <dbReference type="EMBL" id="WMT13601.1"/>
    </source>
</evidence>
<protein>
    <recommendedName>
        <fullName evidence="3">Transposase</fullName>
    </recommendedName>
</protein>
<accession>A0ABY9PJM7</accession>
<name>A0ABY9PJM7_SERFO</name>
<sequence length="53" mass="6062">MTIAEYLEQKGRLEGKLEEAVKIARSMLENGFERTMVMKLTGLSAEEVDQFCH</sequence>